<sequence length="562" mass="64428">MIGTVRGSGSNLIIHRRSRLSTRFFVISQSDKRVYTRRVLYAVFLVTLAAFFFRASGWIRPCRNSPQLSLVLPKSLASLETPAMKRFEPFANHSSDFHHEESNPRIDLTPQIAIFTTLKPNVQGPDAKRQEEAMASWVAIEPRPRIILQGCDPLMHRIAHRWNATVDCGIDVNFRGVPLFHSMIHRALQLQPREVFRDLAETSRPLVVVIVNADVHLPANLPQVFARLLELSPEFFAVAARWDVDELPLGEQTDAFVRDHGTLHTYGGIDLFAWSLQSYRDLQSRIDAINVVNRTLTASMIPSFVFGRGKYDNWLFHEVLQTSNLSLIVDITESVTLAHVRHSYRHVPGEEQSIEGNFWTNNKRHSWEAFLNVHLALAYGSYQSQQGTTLHAPYKMVPCLRHQYCVLVRKSPARCRCEYSNFAGKTQSEPAVVENKWWRCGHVSREEAGEYRLPLQGKLAHTLDELLHHVADPTTKVVVMTAATYEYRFLLMNWICNLRMLRIHNVLVAALDEDLYRYAFARGLAVYLEPKLVDLDHRERGDCPFGSSCFRQRSKLKSRTCL</sequence>
<dbReference type="EMBL" id="VWRR01000012">
    <property type="protein sequence ID" value="KAF6001923.1"/>
    <property type="molecule type" value="Genomic_DNA"/>
</dbReference>
<dbReference type="InterPro" id="IPR044575">
    <property type="entry name" value="RAY1-like"/>
</dbReference>
<organism evidence="2 3">
    <name type="scientific">Cyanidiococcus yangmingshanensis</name>
    <dbReference type="NCBI Taxonomy" id="2690220"/>
    <lineage>
        <taxon>Eukaryota</taxon>
        <taxon>Rhodophyta</taxon>
        <taxon>Bangiophyceae</taxon>
        <taxon>Cyanidiales</taxon>
        <taxon>Cyanidiaceae</taxon>
        <taxon>Cyanidiococcus</taxon>
    </lineage>
</organism>
<keyword evidence="1" id="KW-0472">Membrane</keyword>
<keyword evidence="1" id="KW-0812">Transmembrane</keyword>
<comment type="caution">
    <text evidence="2">The sequence shown here is derived from an EMBL/GenBank/DDBJ whole genome shotgun (WGS) entry which is preliminary data.</text>
</comment>
<reference evidence="2 3" key="1">
    <citation type="journal article" date="2020" name="J. Phycol.">
        <title>Comparative genome analysis reveals Cyanidiococcus gen. nov., a new extremophilic red algal genus sister to Cyanidioschyzon (Cyanidioschyzonaceae, Rhodophyta).</title>
        <authorList>
            <person name="Liu S.-L."/>
            <person name="Chiang Y.-R."/>
            <person name="Yoon H.S."/>
            <person name="Fu H.-Y."/>
        </authorList>
    </citation>
    <scope>NUCLEOTIDE SEQUENCE [LARGE SCALE GENOMIC DNA]</scope>
    <source>
        <strain evidence="2 3">THAL066</strain>
    </source>
</reference>
<protein>
    <submittedName>
        <fullName evidence="2">Uncharacterized protein</fullName>
    </submittedName>
</protein>
<accession>A0A7J7IFR7</accession>
<dbReference type="PANTHER" id="PTHR47483">
    <property type="entry name" value="BETA-ARABINOFURANOSYLTRANSFERASE RAY1"/>
    <property type="match status" value="1"/>
</dbReference>
<feature type="transmembrane region" description="Helical" evidence="1">
    <location>
        <begin position="39"/>
        <end position="59"/>
    </location>
</feature>
<gene>
    <name evidence="2" type="ORF">F1559_001512</name>
</gene>
<name>A0A7J7IFR7_9RHOD</name>
<proteinExistence type="predicted"/>
<dbReference type="OrthoDB" id="540503at2759"/>
<evidence type="ECO:0000313" key="2">
    <source>
        <dbReference type="EMBL" id="KAF6001923.1"/>
    </source>
</evidence>
<evidence type="ECO:0000313" key="3">
    <source>
        <dbReference type="Proteomes" id="UP000530660"/>
    </source>
</evidence>
<dbReference type="GO" id="GO:0016757">
    <property type="term" value="F:glycosyltransferase activity"/>
    <property type="evidence" value="ECO:0007669"/>
    <property type="project" value="InterPro"/>
</dbReference>
<keyword evidence="1" id="KW-1133">Transmembrane helix</keyword>
<keyword evidence="3" id="KW-1185">Reference proteome</keyword>
<dbReference type="Proteomes" id="UP000530660">
    <property type="component" value="Unassembled WGS sequence"/>
</dbReference>
<evidence type="ECO:0000256" key="1">
    <source>
        <dbReference type="SAM" id="Phobius"/>
    </source>
</evidence>
<dbReference type="AlphaFoldDB" id="A0A7J7IFR7"/>
<dbReference type="PANTHER" id="PTHR47483:SF1">
    <property type="entry name" value="BETA-ARABINOFURANOSYLTRANSFERASE RAY1"/>
    <property type="match status" value="1"/>
</dbReference>